<evidence type="ECO:0000256" key="2">
    <source>
        <dbReference type="ARBA" id="ARBA00022840"/>
    </source>
</evidence>
<dbReference type="SUPFAM" id="SSF52540">
    <property type="entry name" value="P-loop containing nucleoside triphosphate hydrolases"/>
    <property type="match status" value="1"/>
</dbReference>
<dbReference type="GO" id="GO:0005829">
    <property type="term" value="C:cytosol"/>
    <property type="evidence" value="ECO:0007669"/>
    <property type="project" value="TreeGrafter"/>
</dbReference>
<evidence type="ECO:0000256" key="3">
    <source>
        <dbReference type="ARBA" id="ARBA00023054"/>
    </source>
</evidence>
<gene>
    <name evidence="5" type="ORF">OMED0929_LOCUS1058</name>
</gene>
<keyword evidence="1" id="KW-0547">Nucleotide-binding</keyword>
<dbReference type="EMBL" id="HBEW01001198">
    <property type="protein sequence ID" value="CAD8577152.1"/>
    <property type="molecule type" value="Transcribed_RNA"/>
</dbReference>
<dbReference type="PANTHER" id="PTHR23077">
    <property type="entry name" value="AAA-FAMILY ATPASE"/>
    <property type="match status" value="1"/>
</dbReference>
<sequence>MCTPLLFNVAESTFPLPTSRSAKGKLRNEREHGVKTESIADSITLCVEMPLDAIETVELSQSLFKHTLEFFSQRQIVWAGHRVVIERRSMKTRRPSKFKCYVTKVNCFTQNINSGQYVWTQPGSTKIMIESLIKQGAQSTQHATFSKCSRARCEFVKPDFVHNIELKCYDTREHIMLMNVPRHLKLWLKSEVQKQRFTDVLEISCRYLKLLNSDTKIQAVVHEQILSTRRAKNTMLLFSDIDALNDKSVISVLNSVRDVCDFDIHAFKGFQRVKILSTGSGQTQRPRFQRLFSQRQATSRRGESRNLGESFEHIAHQIWSTTQRRLLITGLADIAENLQSYQGMKIRKVNTGWDDIGGLEDVKRTLFDMIDYPLRYPKLYCRQRTRRGALLCGPPGTGKTLVAKAASEELKLQFLNIKGPELLSMYVGESERCIREIFSRARELSPTLIFFDEIDSFAAVRSDSVGLMNRVVSQLITELDCTKNSCVFVLAASNRPELVDPGLLRPGRLDYVLRVPGFTTTEAKIGVFKAITRKFMFETGSVMLGVDKFVASLPIESGAQMYAVCVAAWLKAVKRHLEKQEKCSEIPLRECVLVSAKDFCKV</sequence>
<keyword evidence="3" id="KW-0175">Coiled coil</keyword>
<dbReference type="PANTHER" id="PTHR23077:SF9">
    <property type="entry name" value="PEROXISOMAL ATPASE PEX6"/>
    <property type="match status" value="1"/>
</dbReference>
<dbReference type="FunFam" id="3.40.50.300:FF:001025">
    <property type="entry name" value="ATPase family, AAA domain-containing 2B"/>
    <property type="match status" value="1"/>
</dbReference>
<keyword evidence="2" id="KW-0067">ATP-binding</keyword>
<dbReference type="Pfam" id="PF00004">
    <property type="entry name" value="AAA"/>
    <property type="match status" value="1"/>
</dbReference>
<dbReference type="SMART" id="SM00382">
    <property type="entry name" value="AAA"/>
    <property type="match status" value="1"/>
</dbReference>
<dbReference type="InterPro" id="IPR003593">
    <property type="entry name" value="AAA+_ATPase"/>
</dbReference>
<dbReference type="GO" id="GO:0016887">
    <property type="term" value="F:ATP hydrolysis activity"/>
    <property type="evidence" value="ECO:0007669"/>
    <property type="project" value="InterPro"/>
</dbReference>
<dbReference type="GO" id="GO:0005778">
    <property type="term" value="C:peroxisomal membrane"/>
    <property type="evidence" value="ECO:0007669"/>
    <property type="project" value="TreeGrafter"/>
</dbReference>
<dbReference type="InterPro" id="IPR050168">
    <property type="entry name" value="AAA_ATPase_domain"/>
</dbReference>
<dbReference type="InterPro" id="IPR027417">
    <property type="entry name" value="P-loop_NTPase"/>
</dbReference>
<protein>
    <recommendedName>
        <fullName evidence="4">AAA+ ATPase domain-containing protein</fullName>
    </recommendedName>
</protein>
<name>A0A7S0KCA7_9CHLO</name>
<dbReference type="AlphaFoldDB" id="A0A7S0KCA7"/>
<reference evidence="5" key="1">
    <citation type="submission" date="2021-01" db="EMBL/GenBank/DDBJ databases">
        <authorList>
            <person name="Corre E."/>
            <person name="Pelletier E."/>
            <person name="Niang G."/>
            <person name="Scheremetjew M."/>
            <person name="Finn R."/>
            <person name="Kale V."/>
            <person name="Holt S."/>
            <person name="Cochrane G."/>
            <person name="Meng A."/>
            <person name="Brown T."/>
            <person name="Cohen L."/>
        </authorList>
    </citation>
    <scope>NUCLEOTIDE SEQUENCE</scope>
    <source>
        <strain evidence="5">Clade-D-RCC2572</strain>
    </source>
</reference>
<feature type="domain" description="AAA+ ATPase" evidence="4">
    <location>
        <begin position="385"/>
        <end position="519"/>
    </location>
</feature>
<accession>A0A7S0KCA7</accession>
<dbReference type="GO" id="GO:0016558">
    <property type="term" value="P:protein import into peroxisome matrix"/>
    <property type="evidence" value="ECO:0007669"/>
    <property type="project" value="TreeGrafter"/>
</dbReference>
<organism evidence="5">
    <name type="scientific">Ostreococcus mediterraneus</name>
    <dbReference type="NCBI Taxonomy" id="1486918"/>
    <lineage>
        <taxon>Eukaryota</taxon>
        <taxon>Viridiplantae</taxon>
        <taxon>Chlorophyta</taxon>
        <taxon>Mamiellophyceae</taxon>
        <taxon>Mamiellales</taxon>
        <taxon>Bathycoccaceae</taxon>
        <taxon>Ostreococcus</taxon>
    </lineage>
</organism>
<proteinExistence type="predicted"/>
<evidence type="ECO:0000256" key="1">
    <source>
        <dbReference type="ARBA" id="ARBA00022741"/>
    </source>
</evidence>
<evidence type="ECO:0000259" key="4">
    <source>
        <dbReference type="SMART" id="SM00382"/>
    </source>
</evidence>
<dbReference type="Gene3D" id="3.40.50.300">
    <property type="entry name" value="P-loop containing nucleotide triphosphate hydrolases"/>
    <property type="match status" value="1"/>
</dbReference>
<evidence type="ECO:0000313" key="5">
    <source>
        <dbReference type="EMBL" id="CAD8577152.1"/>
    </source>
</evidence>
<dbReference type="GO" id="GO:0005524">
    <property type="term" value="F:ATP binding"/>
    <property type="evidence" value="ECO:0007669"/>
    <property type="project" value="UniProtKB-KW"/>
</dbReference>
<dbReference type="Gene3D" id="1.10.8.60">
    <property type="match status" value="1"/>
</dbReference>
<dbReference type="InterPro" id="IPR003959">
    <property type="entry name" value="ATPase_AAA_core"/>
</dbReference>